<name>A0AAU9W7Z2_9CNID</name>
<protein>
    <recommendedName>
        <fullName evidence="5">Pheromone receptor</fullName>
    </recommendedName>
</protein>
<accession>A0AAU9W7Z2</accession>
<keyword evidence="2" id="KW-0472">Membrane</keyword>
<evidence type="ECO:0000256" key="1">
    <source>
        <dbReference type="SAM" id="MobiDB-lite"/>
    </source>
</evidence>
<comment type="caution">
    <text evidence="3">The sequence shown here is derived from an EMBL/GenBank/DDBJ whole genome shotgun (WGS) entry which is preliminary data.</text>
</comment>
<evidence type="ECO:0000313" key="4">
    <source>
        <dbReference type="Proteomes" id="UP001159428"/>
    </source>
</evidence>
<dbReference type="AlphaFoldDB" id="A0AAU9W7Z2"/>
<dbReference type="Proteomes" id="UP001159428">
    <property type="component" value="Unassembled WGS sequence"/>
</dbReference>
<feature type="transmembrane region" description="Helical" evidence="2">
    <location>
        <begin position="61"/>
        <end position="80"/>
    </location>
</feature>
<feature type="region of interest" description="Disordered" evidence="1">
    <location>
        <begin position="324"/>
        <end position="358"/>
    </location>
</feature>
<dbReference type="PANTHER" id="PTHR38553">
    <property type="entry name" value="PROTEIN CBG19621"/>
    <property type="match status" value="1"/>
</dbReference>
<proteinExistence type="predicted"/>
<keyword evidence="2" id="KW-1133">Transmembrane helix</keyword>
<organism evidence="3 4">
    <name type="scientific">Pocillopora meandrina</name>
    <dbReference type="NCBI Taxonomy" id="46732"/>
    <lineage>
        <taxon>Eukaryota</taxon>
        <taxon>Metazoa</taxon>
        <taxon>Cnidaria</taxon>
        <taxon>Anthozoa</taxon>
        <taxon>Hexacorallia</taxon>
        <taxon>Scleractinia</taxon>
        <taxon>Astrocoeniina</taxon>
        <taxon>Pocilloporidae</taxon>
        <taxon>Pocillopora</taxon>
    </lineage>
</organism>
<feature type="transmembrane region" description="Helical" evidence="2">
    <location>
        <begin position="86"/>
        <end position="107"/>
    </location>
</feature>
<feature type="transmembrane region" description="Helical" evidence="2">
    <location>
        <begin position="31"/>
        <end position="49"/>
    </location>
</feature>
<evidence type="ECO:0000256" key="2">
    <source>
        <dbReference type="SAM" id="Phobius"/>
    </source>
</evidence>
<dbReference type="EMBL" id="CALNXJ010000009">
    <property type="protein sequence ID" value="CAH3104668.1"/>
    <property type="molecule type" value="Genomic_DNA"/>
</dbReference>
<reference evidence="3 4" key="1">
    <citation type="submission" date="2022-05" db="EMBL/GenBank/DDBJ databases">
        <authorList>
            <consortium name="Genoscope - CEA"/>
            <person name="William W."/>
        </authorList>
    </citation>
    <scope>NUCLEOTIDE SEQUENCE [LARGE SCALE GENOMIC DNA]</scope>
</reference>
<feature type="transmembrane region" description="Helical" evidence="2">
    <location>
        <begin position="158"/>
        <end position="179"/>
    </location>
</feature>
<feature type="compositionally biased region" description="Low complexity" evidence="1">
    <location>
        <begin position="324"/>
        <end position="338"/>
    </location>
</feature>
<feature type="transmembrane region" description="Helical" evidence="2">
    <location>
        <begin position="243"/>
        <end position="264"/>
    </location>
</feature>
<evidence type="ECO:0000313" key="3">
    <source>
        <dbReference type="EMBL" id="CAH3104668.1"/>
    </source>
</evidence>
<dbReference type="PANTHER" id="PTHR38553:SF1">
    <property type="entry name" value="G PROTEIN-COUPLED RECEPTOR"/>
    <property type="match status" value="1"/>
</dbReference>
<feature type="transmembrane region" description="Helical" evidence="2">
    <location>
        <begin position="127"/>
        <end position="146"/>
    </location>
</feature>
<sequence length="358" mass="40339">MSSRNESVIHSLAYTGCFKTFSTTSCVRDTSLTILAIITCIVCVVRLHKLHSHRHSLPNQYIVFYSGIVECFLCGFNWFYLAVTAVYFLTQFIKVACQLLVVTNFHCHLAARMMRVEDRFKRYSNKLVAAVFITLAVFAIVGLATMKNEYRECTEPEWLLLSSAEILVVQVFLMSGIFITRELNNVRMLEDDRTAQKRDLWGIIFIFELSALVSLVHDLVMRITGPKNNCQGVLLSSKAGYTAVYITVNIIRWLLPIWAMAAIFDTENNQCSQDDYIAPVFAVNDDSGNFTSEFRPRGSSFHYKHLHDGVDDVASQPLIPSLGPSSKSLSSMSSSYGSTAWNQKPWGQGSSDRYPPIS</sequence>
<gene>
    <name evidence="3" type="ORF">PMEA_00034832</name>
</gene>
<keyword evidence="2" id="KW-0812">Transmembrane</keyword>
<keyword evidence="4" id="KW-1185">Reference proteome</keyword>
<evidence type="ECO:0008006" key="5">
    <source>
        <dbReference type="Google" id="ProtNLM"/>
    </source>
</evidence>
<feature type="transmembrane region" description="Helical" evidence="2">
    <location>
        <begin position="200"/>
        <end position="223"/>
    </location>
</feature>